<organism evidence="1 2">
    <name type="scientific">Caerostris darwini</name>
    <dbReference type="NCBI Taxonomy" id="1538125"/>
    <lineage>
        <taxon>Eukaryota</taxon>
        <taxon>Metazoa</taxon>
        <taxon>Ecdysozoa</taxon>
        <taxon>Arthropoda</taxon>
        <taxon>Chelicerata</taxon>
        <taxon>Arachnida</taxon>
        <taxon>Araneae</taxon>
        <taxon>Araneomorphae</taxon>
        <taxon>Entelegynae</taxon>
        <taxon>Araneoidea</taxon>
        <taxon>Araneidae</taxon>
        <taxon>Caerostris</taxon>
    </lineage>
</organism>
<protein>
    <recommendedName>
        <fullName evidence="3">Secreted protein</fullName>
    </recommendedName>
</protein>
<gene>
    <name evidence="1" type="ORF">CDAR_562871</name>
</gene>
<evidence type="ECO:0008006" key="3">
    <source>
        <dbReference type="Google" id="ProtNLM"/>
    </source>
</evidence>
<reference evidence="1 2" key="1">
    <citation type="submission" date="2021-06" db="EMBL/GenBank/DDBJ databases">
        <title>Caerostris darwini draft genome.</title>
        <authorList>
            <person name="Kono N."/>
            <person name="Arakawa K."/>
        </authorList>
    </citation>
    <scope>NUCLEOTIDE SEQUENCE [LARGE SCALE GENOMIC DNA]</scope>
</reference>
<evidence type="ECO:0000313" key="1">
    <source>
        <dbReference type="EMBL" id="GIY90614.1"/>
    </source>
</evidence>
<dbReference type="EMBL" id="BPLQ01015714">
    <property type="protein sequence ID" value="GIY90614.1"/>
    <property type="molecule type" value="Genomic_DNA"/>
</dbReference>
<dbReference type="AlphaFoldDB" id="A0AAV4X9N1"/>
<sequence length="128" mass="14607">MGHCYGITFLLSMQGSASSTGCPRQTNLKKESRLSKSPRKLSFASIFYANPPPDVPADFNNTALHQYSRASPADNKNSYKLRFCVFPPIRIRYRKTIMVGRMGDYWTRIAKWAIISPVLEQKRRTSSQ</sequence>
<evidence type="ECO:0000313" key="2">
    <source>
        <dbReference type="Proteomes" id="UP001054837"/>
    </source>
</evidence>
<proteinExistence type="predicted"/>
<comment type="caution">
    <text evidence="1">The sequence shown here is derived from an EMBL/GenBank/DDBJ whole genome shotgun (WGS) entry which is preliminary data.</text>
</comment>
<dbReference type="Proteomes" id="UP001054837">
    <property type="component" value="Unassembled WGS sequence"/>
</dbReference>
<accession>A0AAV4X9N1</accession>
<keyword evidence="2" id="KW-1185">Reference proteome</keyword>
<name>A0AAV4X9N1_9ARAC</name>